<sequence>MPKEDPSKPVTDVAKLRPKVPGTSGTASGYPTPSTSASSTLAGCVSRYGESGAAPAGAMGGGRGVRVPGMAVGTTKGAGNGSDDFTIKEVRRAAVMAMTGGEEDGDDPPDL</sequence>
<evidence type="ECO:0000256" key="1">
    <source>
        <dbReference type="SAM" id="MobiDB-lite"/>
    </source>
</evidence>
<comment type="caution">
    <text evidence="2">The sequence shown here is derived from an EMBL/GenBank/DDBJ whole genome shotgun (WGS) entry which is preliminary data.</text>
</comment>
<accession>A0A8J4G0P0</accession>
<dbReference type="EMBL" id="BNCP01000070">
    <property type="protein sequence ID" value="GIL91866.1"/>
    <property type="molecule type" value="Genomic_DNA"/>
</dbReference>
<evidence type="ECO:0000313" key="3">
    <source>
        <dbReference type="Proteomes" id="UP000747110"/>
    </source>
</evidence>
<proteinExistence type="predicted"/>
<dbReference type="Proteomes" id="UP000747110">
    <property type="component" value="Unassembled WGS sequence"/>
</dbReference>
<keyword evidence="3" id="KW-1185">Reference proteome</keyword>
<name>A0A8J4G0P0_9CHLO</name>
<feature type="compositionally biased region" description="Low complexity" evidence="1">
    <location>
        <begin position="21"/>
        <end position="40"/>
    </location>
</feature>
<gene>
    <name evidence="2" type="ORF">Vretifemale_19429</name>
</gene>
<reference evidence="2" key="1">
    <citation type="journal article" date="2021" name="Proc. Natl. Acad. Sci. U.S.A.">
        <title>Three genomes in the algal genus Volvox reveal the fate of a haploid sex-determining region after a transition to homothallism.</title>
        <authorList>
            <person name="Yamamoto K."/>
            <person name="Hamaji T."/>
            <person name="Kawai-Toyooka H."/>
            <person name="Matsuzaki R."/>
            <person name="Takahashi F."/>
            <person name="Nishimura Y."/>
            <person name="Kawachi M."/>
            <person name="Noguchi H."/>
            <person name="Minakuchi Y."/>
            <person name="Umen J.G."/>
            <person name="Toyoda A."/>
            <person name="Nozaki H."/>
        </authorList>
    </citation>
    <scope>NUCLEOTIDE SEQUENCE</scope>
    <source>
        <strain evidence="2">NIES-3786</strain>
    </source>
</reference>
<evidence type="ECO:0000313" key="2">
    <source>
        <dbReference type="EMBL" id="GIL91866.1"/>
    </source>
</evidence>
<feature type="region of interest" description="Disordered" evidence="1">
    <location>
        <begin position="1"/>
        <end position="40"/>
    </location>
</feature>
<dbReference type="AlphaFoldDB" id="A0A8J4G0P0"/>
<protein>
    <submittedName>
        <fullName evidence="2">Uncharacterized protein</fullName>
    </submittedName>
</protein>
<organism evidence="2 3">
    <name type="scientific">Volvox reticuliferus</name>
    <dbReference type="NCBI Taxonomy" id="1737510"/>
    <lineage>
        <taxon>Eukaryota</taxon>
        <taxon>Viridiplantae</taxon>
        <taxon>Chlorophyta</taxon>
        <taxon>core chlorophytes</taxon>
        <taxon>Chlorophyceae</taxon>
        <taxon>CS clade</taxon>
        <taxon>Chlamydomonadales</taxon>
        <taxon>Volvocaceae</taxon>
        <taxon>Volvox</taxon>
    </lineage>
</organism>